<name>A0ABX3H1G5_PAEBO</name>
<comment type="caution">
    <text evidence="2">The sequence shown here is derived from an EMBL/GenBank/DDBJ whole genome shotgun (WGS) entry which is preliminary data.</text>
</comment>
<dbReference type="Pfam" id="PF12730">
    <property type="entry name" value="ABC2_membrane_4"/>
    <property type="match status" value="1"/>
</dbReference>
<reference evidence="2 3" key="1">
    <citation type="submission" date="2016-10" db="EMBL/GenBank/DDBJ databases">
        <title>Paenibacillus species isolates.</title>
        <authorList>
            <person name="Beno S.M."/>
        </authorList>
    </citation>
    <scope>NUCLEOTIDE SEQUENCE [LARGE SCALE GENOMIC DNA]</scope>
    <source>
        <strain evidence="2 3">FSL H7-0744</strain>
    </source>
</reference>
<keyword evidence="3" id="KW-1185">Reference proteome</keyword>
<feature type="transmembrane region" description="Helical" evidence="1">
    <location>
        <begin position="102"/>
        <end position="132"/>
    </location>
</feature>
<evidence type="ECO:0000313" key="3">
    <source>
        <dbReference type="Proteomes" id="UP000187412"/>
    </source>
</evidence>
<feature type="transmembrane region" description="Helical" evidence="1">
    <location>
        <begin position="21"/>
        <end position="38"/>
    </location>
</feature>
<dbReference type="Proteomes" id="UP000187412">
    <property type="component" value="Unassembled WGS sequence"/>
</dbReference>
<proteinExistence type="predicted"/>
<feature type="transmembrane region" description="Helical" evidence="1">
    <location>
        <begin position="58"/>
        <end position="81"/>
    </location>
</feature>
<evidence type="ECO:0000256" key="1">
    <source>
        <dbReference type="SAM" id="Phobius"/>
    </source>
</evidence>
<feature type="transmembrane region" description="Helical" evidence="1">
    <location>
        <begin position="179"/>
        <end position="199"/>
    </location>
</feature>
<evidence type="ECO:0008006" key="4">
    <source>
        <dbReference type="Google" id="ProtNLM"/>
    </source>
</evidence>
<sequence>MLKLIQLEIRKNKLAGMLKGVAIANLAIFAFMLLLTYVDSEGSGSGSGEFKTYAEMFSGLYVLVKATFVVFASVVLSKLVIDEYKNNTITLLFMYPISRKKLLGAKIIIVFLFTLISIFVSDVLISALLIGLNSFTHAIPGQLDLAVIPGEMIRIGADAAYAAGIGLIPLYIGMRKKSVPATIVAAVLLVSVSASDFGNFQPGNLVGFSIFLSLLGVAIAYLSIRNIEQKDIA</sequence>
<keyword evidence="1" id="KW-1133">Transmembrane helix</keyword>
<evidence type="ECO:0000313" key="2">
    <source>
        <dbReference type="EMBL" id="OMD43325.1"/>
    </source>
</evidence>
<keyword evidence="1" id="KW-0472">Membrane</keyword>
<protein>
    <recommendedName>
        <fullName evidence="4">ABC transporter permease</fullName>
    </recommendedName>
</protein>
<feature type="transmembrane region" description="Helical" evidence="1">
    <location>
        <begin position="205"/>
        <end position="224"/>
    </location>
</feature>
<dbReference type="EMBL" id="MPTB01000035">
    <property type="protein sequence ID" value="OMD43325.1"/>
    <property type="molecule type" value="Genomic_DNA"/>
</dbReference>
<feature type="transmembrane region" description="Helical" evidence="1">
    <location>
        <begin position="152"/>
        <end position="172"/>
    </location>
</feature>
<organism evidence="2 3">
    <name type="scientific">Paenibacillus borealis</name>
    <dbReference type="NCBI Taxonomy" id="160799"/>
    <lineage>
        <taxon>Bacteria</taxon>
        <taxon>Bacillati</taxon>
        <taxon>Bacillota</taxon>
        <taxon>Bacilli</taxon>
        <taxon>Bacillales</taxon>
        <taxon>Paenibacillaceae</taxon>
        <taxon>Paenibacillus</taxon>
    </lineage>
</organism>
<gene>
    <name evidence="2" type="ORF">BSK56_24100</name>
</gene>
<accession>A0ABX3H1G5</accession>
<keyword evidence="1" id="KW-0812">Transmembrane</keyword>